<evidence type="ECO:0000256" key="2">
    <source>
        <dbReference type="ARBA" id="ARBA00022692"/>
    </source>
</evidence>
<feature type="transmembrane region" description="Helical" evidence="5">
    <location>
        <begin position="409"/>
        <end position="429"/>
    </location>
</feature>
<feature type="transmembrane region" description="Helical" evidence="5">
    <location>
        <begin position="587"/>
        <end position="611"/>
    </location>
</feature>
<feature type="transmembrane region" description="Helical" evidence="5">
    <location>
        <begin position="384"/>
        <end position="404"/>
    </location>
</feature>
<dbReference type="CDD" id="cd00637">
    <property type="entry name" value="7tm_classA_rhodopsin-like"/>
    <property type="match status" value="2"/>
</dbReference>
<dbReference type="GO" id="GO:0016020">
    <property type="term" value="C:membrane"/>
    <property type="evidence" value="ECO:0007669"/>
    <property type="project" value="UniProtKB-SubCell"/>
</dbReference>
<dbReference type="PANTHER" id="PTHR26451:SF998">
    <property type="entry name" value="ODORANT RECEPTOR-RELATED"/>
    <property type="match status" value="1"/>
</dbReference>
<dbReference type="InterPro" id="IPR052921">
    <property type="entry name" value="GPCR1_Superfamily_Member"/>
</dbReference>
<feature type="transmembrane region" description="Helical" evidence="5">
    <location>
        <begin position="106"/>
        <end position="126"/>
    </location>
</feature>
<reference evidence="7 8" key="1">
    <citation type="journal article" date="2021" name="Sci. Rep.">
        <title>Chromosome anchoring in Senegalese sole (Solea senegalensis) reveals sex-associated markers and genome rearrangements in flatfish.</title>
        <authorList>
            <person name="Guerrero-Cozar I."/>
            <person name="Gomez-Garrido J."/>
            <person name="Berbel C."/>
            <person name="Martinez-Blanch J.F."/>
            <person name="Alioto T."/>
            <person name="Claros M.G."/>
            <person name="Gagnaire P.A."/>
            <person name="Manchado M."/>
        </authorList>
    </citation>
    <scope>NUCLEOTIDE SEQUENCE [LARGE SCALE GENOMIC DNA]</scope>
    <source>
        <strain evidence="7">Sse05_10M</strain>
    </source>
</reference>
<keyword evidence="2 5" id="KW-0812">Transmembrane</keyword>
<feature type="transmembrane region" description="Helical" evidence="5">
    <location>
        <begin position="344"/>
        <end position="364"/>
    </location>
</feature>
<dbReference type="EMBL" id="JAGKHQ010000016">
    <property type="protein sequence ID" value="KAG7494287.1"/>
    <property type="molecule type" value="Genomic_DNA"/>
</dbReference>
<comment type="subcellular location">
    <subcellularLocation>
        <location evidence="1">Membrane</location>
    </subcellularLocation>
</comment>
<evidence type="ECO:0000256" key="4">
    <source>
        <dbReference type="ARBA" id="ARBA00023136"/>
    </source>
</evidence>
<organism evidence="7 8">
    <name type="scientific">Solea senegalensis</name>
    <name type="common">Senegalese sole</name>
    <dbReference type="NCBI Taxonomy" id="28829"/>
    <lineage>
        <taxon>Eukaryota</taxon>
        <taxon>Metazoa</taxon>
        <taxon>Chordata</taxon>
        <taxon>Craniata</taxon>
        <taxon>Vertebrata</taxon>
        <taxon>Euteleostomi</taxon>
        <taxon>Actinopterygii</taxon>
        <taxon>Neopterygii</taxon>
        <taxon>Teleostei</taxon>
        <taxon>Neoteleostei</taxon>
        <taxon>Acanthomorphata</taxon>
        <taxon>Carangaria</taxon>
        <taxon>Pleuronectiformes</taxon>
        <taxon>Pleuronectoidei</taxon>
        <taxon>Soleidae</taxon>
        <taxon>Solea</taxon>
    </lineage>
</organism>
<dbReference type="PROSITE" id="PS50262">
    <property type="entry name" value="G_PROTEIN_RECEP_F1_2"/>
    <property type="match status" value="2"/>
</dbReference>
<keyword evidence="8" id="KW-1185">Reference proteome</keyword>
<evidence type="ECO:0000313" key="7">
    <source>
        <dbReference type="EMBL" id="KAG7494287.1"/>
    </source>
</evidence>
<feature type="transmembrane region" description="Helical" evidence="5">
    <location>
        <begin position="214"/>
        <end position="232"/>
    </location>
</feature>
<gene>
    <name evidence="7" type="ORF">JOB18_027517</name>
</gene>
<keyword evidence="4 5" id="KW-0472">Membrane</keyword>
<feature type="domain" description="G-protein coupled receptors family 1 profile" evidence="6">
    <location>
        <begin position="61"/>
        <end position="306"/>
    </location>
</feature>
<dbReference type="SUPFAM" id="SSF81321">
    <property type="entry name" value="Family A G protein-coupled receptor-like"/>
    <property type="match status" value="2"/>
</dbReference>
<evidence type="ECO:0000256" key="1">
    <source>
        <dbReference type="ARBA" id="ARBA00004370"/>
    </source>
</evidence>
<feature type="domain" description="G-protein coupled receptors family 1 profile" evidence="6">
    <location>
        <begin position="364"/>
        <end position="609"/>
    </location>
</feature>
<evidence type="ECO:0000256" key="5">
    <source>
        <dbReference type="SAM" id="Phobius"/>
    </source>
</evidence>
<name>A0AAV6QMR1_SOLSE</name>
<dbReference type="InterPro" id="IPR017452">
    <property type="entry name" value="GPCR_Rhodpsn_7TM"/>
</dbReference>
<feature type="transmembrane region" description="Helical" evidence="5">
    <location>
        <begin position="48"/>
        <end position="69"/>
    </location>
</feature>
<dbReference type="PANTHER" id="PTHR26451">
    <property type="entry name" value="G_PROTEIN_RECEP_F1_2 DOMAIN-CONTAINING PROTEIN"/>
    <property type="match status" value="1"/>
</dbReference>
<feature type="transmembrane region" description="Helical" evidence="5">
    <location>
        <begin position="555"/>
        <end position="575"/>
    </location>
</feature>
<dbReference type="Pfam" id="PF00001">
    <property type="entry name" value="7tm_1"/>
    <property type="match status" value="2"/>
</dbReference>
<feature type="transmembrane region" description="Helical" evidence="5">
    <location>
        <begin position="81"/>
        <end position="101"/>
    </location>
</feature>
<feature type="transmembrane region" description="Helical" evidence="5">
    <location>
        <begin position="252"/>
        <end position="272"/>
    </location>
</feature>
<feature type="transmembrane region" description="Helical" evidence="5">
    <location>
        <begin position="161"/>
        <end position="184"/>
    </location>
</feature>
<keyword evidence="3 5" id="KW-1133">Transmembrane helix</keyword>
<dbReference type="GO" id="GO:0005549">
    <property type="term" value="F:odorant binding"/>
    <property type="evidence" value="ECO:0007669"/>
    <property type="project" value="TreeGrafter"/>
</dbReference>
<feature type="transmembrane region" description="Helical" evidence="5">
    <location>
        <begin position="435"/>
        <end position="452"/>
    </location>
</feature>
<dbReference type="GO" id="GO:0004984">
    <property type="term" value="F:olfactory receptor activity"/>
    <property type="evidence" value="ECO:0007669"/>
    <property type="project" value="TreeGrafter"/>
</dbReference>
<evidence type="ECO:0000256" key="3">
    <source>
        <dbReference type="ARBA" id="ARBA00022989"/>
    </source>
</evidence>
<feature type="transmembrane region" description="Helical" evidence="5">
    <location>
        <begin position="464"/>
        <end position="487"/>
    </location>
</feature>
<proteinExistence type="predicted"/>
<evidence type="ECO:0000313" key="8">
    <source>
        <dbReference type="Proteomes" id="UP000693946"/>
    </source>
</evidence>
<feature type="transmembrane region" description="Helical" evidence="5">
    <location>
        <begin position="284"/>
        <end position="308"/>
    </location>
</feature>
<evidence type="ECO:0000259" key="6">
    <source>
        <dbReference type="PROSITE" id="PS50262"/>
    </source>
</evidence>
<dbReference type="GO" id="GO:0004930">
    <property type="term" value="F:G protein-coupled receptor activity"/>
    <property type="evidence" value="ECO:0007669"/>
    <property type="project" value="InterPro"/>
</dbReference>
<comment type="caution">
    <text evidence="7">The sequence shown here is derived from an EMBL/GenBank/DDBJ whole genome shotgun (WGS) entry which is preliminary data.</text>
</comment>
<sequence>MPSFFDAWRSTRGLWCDGVTKPLDRLMNFSNVTTVIVRDTLQAAIIKNVITVVLCISINCINGTLVHTFTKHQVFNMNPRYILYIHLVINDIVLLTMFTLLHVLSYIVFTLNVSFCTVLVLVSVFVSINNPLTLGAMAVECYVAICFPLRHSRICTVKKTYAVIGLIWMLSSLVILPDLFVTLATESTEFFHSRVFCFLTNIFRHPYIREKRDIVNQVFMVSVWIVLFYTYFRILTTAKAAATDAKKARNTVLLHGFQLLLCMLTYVHFLTIEGLTSLFPKAGLAIRFAVSIFIHVLPRLISPVVYGLRDKTFRNDYYIPHTQSNRSALDYFLIRDDPQGASGVTAAIIKNVITVVLCISINYINGTLVHTFAKHQVFNMNPRYILYIHMVINDIILLTMFTLLHVLSYIVFTLNVSFCTVLLLISVYTTTNNPLTLAVMALECYVAICFPLRHSRICTVKKTYAVIGLIWMLSSFVILPDLFVTLATETTEYFNSRIFCFLTNLFRHPYIRGKRDIVNQVFMVSVWIVLFYTYFRILTTAKAAATDAKKARNTVLLHGFQLLLCMLTYVHFLTIEGLTSLFPKAGLAIRFAVSIFIHVLPRLISPVVYGLRDKTFRKYLKNLLHSTCADTKEHKRQKINPKRTL</sequence>
<feature type="transmembrane region" description="Helical" evidence="5">
    <location>
        <begin position="132"/>
        <end position="149"/>
    </location>
</feature>
<accession>A0AAV6QMR1</accession>
<dbReference type="Proteomes" id="UP000693946">
    <property type="component" value="Linkage Group LG4"/>
</dbReference>
<protein>
    <submittedName>
        <fullName evidence="7">Odorant receptor 131-2-like</fullName>
    </submittedName>
</protein>
<dbReference type="FunFam" id="1.20.1070.10:FF:000096">
    <property type="entry name" value="Odorant receptor 131-2"/>
    <property type="match status" value="2"/>
</dbReference>
<dbReference type="InterPro" id="IPR000276">
    <property type="entry name" value="GPCR_Rhodpsn"/>
</dbReference>
<dbReference type="AlphaFoldDB" id="A0AAV6QMR1"/>
<feature type="transmembrane region" description="Helical" evidence="5">
    <location>
        <begin position="517"/>
        <end position="535"/>
    </location>
</feature>
<keyword evidence="7" id="KW-0675">Receptor</keyword>